<evidence type="ECO:0000313" key="2">
    <source>
        <dbReference type="Proteomes" id="UP000683360"/>
    </source>
</evidence>
<dbReference type="AlphaFoldDB" id="A0A8S3UGI4"/>
<sequence>MMEEKIPGINTLLFKKTARIKEITNEGDTGASVTKVSDHHCSNLSVFGTGCLRNTTSNYNFNEHEHTTSPLISGSKNEKDLSLNQLTANLNIIREEGFGKLSRLVRDLHIEKHAYKENIDDIGHIIDERVTKMKSDIDQVHLEMREKLKQLKSEASRRMTSEIDTCRKNVREMNELVQTSLQALDTKTADYMLLFQLNLQILEKLNYMKSLKTSQRLPLPIFQGNTITKEDISRLLGSLNEGKAKTHKTYHASSRVENSLQNYPYNSDVENIKTLERQLVPLPRKRHRFHQYSRLLSQESNEGVN</sequence>
<dbReference type="EMBL" id="CAJPWZ010002679">
    <property type="protein sequence ID" value="CAG2242607.1"/>
    <property type="molecule type" value="Genomic_DNA"/>
</dbReference>
<organism evidence="1 2">
    <name type="scientific">Mytilus edulis</name>
    <name type="common">Blue mussel</name>
    <dbReference type="NCBI Taxonomy" id="6550"/>
    <lineage>
        <taxon>Eukaryota</taxon>
        <taxon>Metazoa</taxon>
        <taxon>Spiralia</taxon>
        <taxon>Lophotrochozoa</taxon>
        <taxon>Mollusca</taxon>
        <taxon>Bivalvia</taxon>
        <taxon>Autobranchia</taxon>
        <taxon>Pteriomorphia</taxon>
        <taxon>Mytilida</taxon>
        <taxon>Mytiloidea</taxon>
        <taxon>Mytilidae</taxon>
        <taxon>Mytilinae</taxon>
        <taxon>Mytilus</taxon>
    </lineage>
</organism>
<proteinExistence type="predicted"/>
<gene>
    <name evidence="1" type="ORF">MEDL_54749</name>
</gene>
<comment type="caution">
    <text evidence="1">The sequence shown here is derived from an EMBL/GenBank/DDBJ whole genome shotgun (WGS) entry which is preliminary data.</text>
</comment>
<evidence type="ECO:0000313" key="1">
    <source>
        <dbReference type="EMBL" id="CAG2242607.1"/>
    </source>
</evidence>
<name>A0A8S3UGI4_MYTED</name>
<accession>A0A8S3UGI4</accession>
<dbReference type="Proteomes" id="UP000683360">
    <property type="component" value="Unassembled WGS sequence"/>
</dbReference>
<dbReference type="OrthoDB" id="6056979at2759"/>
<protein>
    <submittedName>
        <fullName evidence="1">Uncharacterized protein</fullName>
    </submittedName>
</protein>
<reference evidence="1" key="1">
    <citation type="submission" date="2021-03" db="EMBL/GenBank/DDBJ databases">
        <authorList>
            <person name="Bekaert M."/>
        </authorList>
    </citation>
    <scope>NUCLEOTIDE SEQUENCE</scope>
</reference>
<keyword evidence="2" id="KW-1185">Reference proteome</keyword>